<dbReference type="Gene3D" id="2.60.420.10">
    <property type="entry name" value="Maltose phosphorylase, domain 3"/>
    <property type="match status" value="1"/>
</dbReference>
<comment type="caution">
    <text evidence="3">The sequence shown here is derived from an EMBL/GenBank/DDBJ whole genome shotgun (WGS) entry which is preliminary data.</text>
</comment>
<evidence type="ECO:0000256" key="1">
    <source>
        <dbReference type="SAM" id="SignalP"/>
    </source>
</evidence>
<feature type="chain" id="PRO_5046590723" description="Alpha-L-rhamnosidase six-hairpin glycosidase domain-containing protein" evidence="1">
    <location>
        <begin position="23"/>
        <end position="943"/>
    </location>
</feature>
<dbReference type="InterPro" id="IPR008928">
    <property type="entry name" value="6-hairpin_glycosidase_sf"/>
</dbReference>
<proteinExistence type="predicted"/>
<dbReference type="PANTHER" id="PTHR34987:SF6">
    <property type="entry name" value="ALPHA-L-RHAMNOSIDASE SIX-HAIRPIN GLYCOSIDASE DOMAIN-CONTAINING PROTEIN"/>
    <property type="match status" value="1"/>
</dbReference>
<sequence length="943" mass="95924">MRSAALVGALLLVLLAAPPLEARTGSPPSLAAALDLPNLSPTSRTVRPVAVQGTAGSVTGPQNVLSGQATRLSGTNASITLDFGKEVGGIATLSFGATSGGQRVGLAFTESSLYIGRTSDASSGGNADGALFGDATANGTYVMPTARLRGGFRYLTVFLSTAGWADLTGVSLAFTPAPGKTNPAAYANYFSSSDPLLNRIWYAGAYTVQTNIIASNQGRAWPPPASEWDNSAVVGVGNSVLVDGAKRDRTVWPGDLGISVPTAYASMNELEATRNALSTMYGAQAANGEIPWSGPVFNLKGSDTYHTWTLLGTSLYYTYSADRSWLDSVWSNYTRGMQFILGKIDSANLLNVTATQDWARSGQGGENIEANALLYAALTGGAALAAVKGDSGLAATYTNKAAALKAAANARLWDSGAGMYRDNPNSSLYPQDGNSLAVWYGLTDSPSKATTVVRALSTRWNAFGATTPEWGGGVHPFSGGMEVQAHFAANDDFTALAQIRRTWGYMLDSPVGTKSTFWEGINADGSPAYGGPFMSLSHGWSSGPTSALTFEVLGTAPEPQAGQYRFVPHPGDLTSAEGRITLPQGPVNGSWSRNPGAGTYTAHLVSPAGTTGRIGVPKLGGANISVSVNGAVVWSGGTFTPRPGIGAASQDGDYVYLTGVAPGTYDLTASGLGNPSPPPLGTSGGLPAGFTHCATESGQCSFTGTRSVAYGAGTYTFKTATSATACTNDAFGTDPAANLAKSCYVAPLGGPAGYTACAAENGTCSFTGYGRSIAYGANGAFAYRVFSAGTPCTNGVFGDPIGNVAKSCYIASAGPPAGGWSQCAGEGGSCAAAAGQPIAYGAYGAFRYATATGTTSCANGSFGGDPIPGEAKACYTTGGSPPGYTTSCAGEGATCSFTGQRTVAYGARGAFVYRTFTGGTPCTTTAFATDPLNGVAKSCYLTP</sequence>
<dbReference type="Gene3D" id="1.50.10.10">
    <property type="match status" value="1"/>
</dbReference>
<keyword evidence="1" id="KW-0732">Signal</keyword>
<organism evidence="3 4">
    <name type="scientific">Amycolatopsis heterodermiae</name>
    <dbReference type="NCBI Taxonomy" id="3110235"/>
    <lineage>
        <taxon>Bacteria</taxon>
        <taxon>Bacillati</taxon>
        <taxon>Actinomycetota</taxon>
        <taxon>Actinomycetes</taxon>
        <taxon>Pseudonocardiales</taxon>
        <taxon>Pseudonocardiaceae</taxon>
        <taxon>Amycolatopsis</taxon>
    </lineage>
</organism>
<dbReference type="InterPro" id="IPR012341">
    <property type="entry name" value="6hp_glycosidase-like_sf"/>
</dbReference>
<dbReference type="Pfam" id="PF17389">
    <property type="entry name" value="Bac_rhamnosid6H"/>
    <property type="match status" value="1"/>
</dbReference>
<dbReference type="Proteomes" id="UP001304298">
    <property type="component" value="Unassembled WGS sequence"/>
</dbReference>
<evidence type="ECO:0000259" key="2">
    <source>
        <dbReference type="Pfam" id="PF17389"/>
    </source>
</evidence>
<evidence type="ECO:0000313" key="3">
    <source>
        <dbReference type="EMBL" id="MEA5360425.1"/>
    </source>
</evidence>
<accession>A0ABU5R3K3</accession>
<gene>
    <name evidence="3" type="ORF">VA596_12840</name>
</gene>
<protein>
    <recommendedName>
        <fullName evidence="2">Alpha-L-rhamnosidase six-hairpin glycosidase domain-containing protein</fullName>
    </recommendedName>
</protein>
<dbReference type="InterPro" id="IPR035396">
    <property type="entry name" value="Bac_rhamnosid6H"/>
</dbReference>
<feature type="domain" description="Alpha-L-rhamnosidase six-hairpin glycosidase" evidence="2">
    <location>
        <begin position="239"/>
        <end position="465"/>
    </location>
</feature>
<name>A0ABU5R3K3_9PSEU</name>
<dbReference type="SUPFAM" id="SSF48208">
    <property type="entry name" value="Six-hairpin glycosidases"/>
    <property type="match status" value="1"/>
</dbReference>
<reference evidence="3 4" key="1">
    <citation type="submission" date="2023-12" db="EMBL/GenBank/DDBJ databases">
        <title>Amycolatopsis sp. V23-08.</title>
        <authorList>
            <person name="Somphong A."/>
        </authorList>
    </citation>
    <scope>NUCLEOTIDE SEQUENCE [LARGE SCALE GENOMIC DNA]</scope>
    <source>
        <strain evidence="3 4">V23-08</strain>
    </source>
</reference>
<dbReference type="EMBL" id="JAYFSI010000002">
    <property type="protein sequence ID" value="MEA5360425.1"/>
    <property type="molecule type" value="Genomic_DNA"/>
</dbReference>
<feature type="signal peptide" evidence="1">
    <location>
        <begin position="1"/>
        <end position="22"/>
    </location>
</feature>
<evidence type="ECO:0000313" key="4">
    <source>
        <dbReference type="Proteomes" id="UP001304298"/>
    </source>
</evidence>
<dbReference type="PANTHER" id="PTHR34987">
    <property type="entry name" value="C, PUTATIVE (AFU_ORTHOLOGUE AFUA_3G02880)-RELATED"/>
    <property type="match status" value="1"/>
</dbReference>
<keyword evidence="4" id="KW-1185">Reference proteome</keyword>
<dbReference type="RefSeq" id="WP_323326553.1">
    <property type="nucleotide sequence ID" value="NZ_JAYFSI010000002.1"/>
</dbReference>